<dbReference type="EMBL" id="HG994363">
    <property type="protein sequence ID" value="CAF2045457.1"/>
    <property type="molecule type" value="Genomic_DNA"/>
</dbReference>
<dbReference type="AlphaFoldDB" id="A0A816P8U0"/>
<dbReference type="Proteomes" id="UP000824890">
    <property type="component" value="Unassembled WGS sequence"/>
</dbReference>
<dbReference type="EMBL" id="JAGKQM010000009">
    <property type="protein sequence ID" value="KAH0911463.1"/>
    <property type="molecule type" value="Genomic_DNA"/>
</dbReference>
<reference evidence="1" key="1">
    <citation type="submission" date="2021-01" db="EMBL/GenBank/DDBJ databases">
        <authorList>
            <consortium name="Genoscope - CEA"/>
            <person name="William W."/>
        </authorList>
    </citation>
    <scope>NUCLEOTIDE SEQUENCE</scope>
</reference>
<gene>
    <name evidence="1" type="ORF">DARMORV10_A09P39510.1</name>
    <name evidence="2" type="ORF">HID58_034784</name>
</gene>
<dbReference type="Proteomes" id="UP001295469">
    <property type="component" value="Chromosome A09"/>
</dbReference>
<accession>A0A816P8U0</accession>
<proteinExistence type="predicted"/>
<evidence type="ECO:0000313" key="3">
    <source>
        <dbReference type="Proteomes" id="UP000824890"/>
    </source>
</evidence>
<evidence type="ECO:0000313" key="2">
    <source>
        <dbReference type="EMBL" id="KAH0911463.1"/>
    </source>
</evidence>
<evidence type="ECO:0000313" key="1">
    <source>
        <dbReference type="EMBL" id="CAF2045457.1"/>
    </source>
</evidence>
<sequence length="68" mass="6967">MHPVLLGFKPAPPFVCSLFVLSVLLGLCYGSGLLLSAAVGFVSPKAAVFGFILPGDISWSSCTIPVAS</sequence>
<organism evidence="1">
    <name type="scientific">Brassica napus</name>
    <name type="common">Rape</name>
    <dbReference type="NCBI Taxonomy" id="3708"/>
    <lineage>
        <taxon>Eukaryota</taxon>
        <taxon>Viridiplantae</taxon>
        <taxon>Streptophyta</taxon>
        <taxon>Embryophyta</taxon>
        <taxon>Tracheophyta</taxon>
        <taxon>Spermatophyta</taxon>
        <taxon>Magnoliopsida</taxon>
        <taxon>eudicotyledons</taxon>
        <taxon>Gunneridae</taxon>
        <taxon>Pentapetalae</taxon>
        <taxon>rosids</taxon>
        <taxon>malvids</taxon>
        <taxon>Brassicales</taxon>
        <taxon>Brassicaceae</taxon>
        <taxon>Brassiceae</taxon>
        <taxon>Brassica</taxon>
    </lineage>
</organism>
<dbReference type="SMR" id="A0A816P8U0"/>
<protein>
    <submittedName>
        <fullName evidence="1">(rape) hypothetical protein</fullName>
    </submittedName>
</protein>
<name>A0A816P8U0_BRANA</name>
<reference evidence="2 3" key="2">
    <citation type="submission" date="2021-05" db="EMBL/GenBank/DDBJ databases">
        <title>Genome Assembly of Synthetic Allotetraploid Brassica napus Reveals Homoeologous Exchanges between Subgenomes.</title>
        <authorList>
            <person name="Davis J.T."/>
        </authorList>
    </citation>
    <scope>NUCLEOTIDE SEQUENCE [LARGE SCALE GENOMIC DNA]</scope>
    <source>
        <strain evidence="3">cv. Da-Ae</strain>
        <tissue evidence="2">Seedling</tissue>
    </source>
</reference>
<keyword evidence="3" id="KW-1185">Reference proteome</keyword>